<dbReference type="eggNOG" id="COG0156">
    <property type="taxonomic scope" value="Bacteria"/>
</dbReference>
<proteinExistence type="inferred from homology"/>
<accession>Q3B170</accession>
<evidence type="ECO:0000313" key="15">
    <source>
        <dbReference type="Proteomes" id="UP000002709"/>
    </source>
</evidence>
<dbReference type="PANTHER" id="PTHR13693:SF100">
    <property type="entry name" value="8-AMINO-7-OXONONANOATE SYNTHASE"/>
    <property type="match status" value="1"/>
</dbReference>
<dbReference type="RefSeq" id="WP_011358781.1">
    <property type="nucleotide sequence ID" value="NC_007512.1"/>
</dbReference>
<comment type="pathway">
    <text evidence="2">Cofactor biosynthesis; biotin biosynthesis.</text>
</comment>
<dbReference type="InterPro" id="IPR015421">
    <property type="entry name" value="PyrdxlP-dep_Trfase_major"/>
</dbReference>
<protein>
    <recommendedName>
        <fullName evidence="5">8-amino-7-oxononanoate synthase</fullName>
        <ecNumber evidence="5">2.3.1.47</ecNumber>
    </recommendedName>
    <alternativeName>
        <fullName evidence="9">7-keto-8-amino-pelargonic acid synthase</fullName>
    </alternativeName>
    <alternativeName>
        <fullName evidence="10">8-amino-7-ketopelargonate synthase</fullName>
    </alternativeName>
</protein>
<keyword evidence="6 14" id="KW-0808">Transferase</keyword>
<keyword evidence="14" id="KW-0012">Acyltransferase</keyword>
<evidence type="ECO:0000256" key="7">
    <source>
        <dbReference type="ARBA" id="ARBA00022756"/>
    </source>
</evidence>
<dbReference type="GO" id="GO:0030170">
    <property type="term" value="F:pyridoxal phosphate binding"/>
    <property type="evidence" value="ECO:0007669"/>
    <property type="project" value="InterPro"/>
</dbReference>
<evidence type="ECO:0000256" key="4">
    <source>
        <dbReference type="ARBA" id="ARBA00011738"/>
    </source>
</evidence>
<dbReference type="SUPFAM" id="SSF53383">
    <property type="entry name" value="PLP-dependent transferases"/>
    <property type="match status" value="1"/>
</dbReference>
<feature type="domain" description="Aminotransferase class I/classII large" evidence="13">
    <location>
        <begin position="41"/>
        <end position="367"/>
    </location>
</feature>
<reference evidence="15" key="1">
    <citation type="submission" date="2005-08" db="EMBL/GenBank/DDBJ databases">
        <title>Complete sequence of Pelodictyon luteolum DSM 273.</title>
        <authorList>
            <consortium name="US DOE Joint Genome Institute"/>
            <person name="Copeland A."/>
            <person name="Lucas S."/>
            <person name="Lapidus A."/>
            <person name="Barry K."/>
            <person name="Detter J.C."/>
            <person name="Glavina T."/>
            <person name="Hammon N."/>
            <person name="Israni S."/>
            <person name="Pitluck S."/>
            <person name="Bryant D."/>
            <person name="Schmutz J."/>
            <person name="Larimer F."/>
            <person name="Land M."/>
            <person name="Kyrpides N."/>
            <person name="Ivanova N."/>
            <person name="Richardson P."/>
        </authorList>
    </citation>
    <scope>NUCLEOTIDE SEQUENCE [LARGE SCALE GENOMIC DNA]</scope>
    <source>
        <strain evidence="15">DSM 273 / BCRC 81028 / 2530</strain>
    </source>
</reference>
<dbReference type="Pfam" id="PF00155">
    <property type="entry name" value="Aminotran_1_2"/>
    <property type="match status" value="1"/>
</dbReference>
<dbReference type="KEGG" id="plt:Plut_2069"/>
<keyword evidence="8 12" id="KW-0663">Pyridoxal phosphate</keyword>
<dbReference type="Gene3D" id="3.40.640.10">
    <property type="entry name" value="Type I PLP-dependent aspartate aminotransferase-like (Major domain)"/>
    <property type="match status" value="1"/>
</dbReference>
<name>Q3B170_CHLL3</name>
<comment type="similarity">
    <text evidence="3">Belongs to the class-II pyridoxal-phosphate-dependent aminotransferase family. BioF subfamily.</text>
</comment>
<dbReference type="InterPro" id="IPR015424">
    <property type="entry name" value="PyrdxlP-dep_Trfase"/>
</dbReference>
<dbReference type="GO" id="GO:0008710">
    <property type="term" value="F:8-amino-7-oxononanoate synthase activity"/>
    <property type="evidence" value="ECO:0007669"/>
    <property type="project" value="UniProtKB-EC"/>
</dbReference>
<dbReference type="HOGENOM" id="CLU_015846_11_2_10"/>
<dbReference type="AlphaFoldDB" id="Q3B170"/>
<comment type="catalytic activity">
    <reaction evidence="11">
        <text>6-carboxyhexanoyl-[ACP] + L-alanine + H(+) = (8S)-8-amino-7-oxononanoate + holo-[ACP] + CO2</text>
        <dbReference type="Rhea" id="RHEA:42288"/>
        <dbReference type="Rhea" id="RHEA-COMP:9685"/>
        <dbReference type="Rhea" id="RHEA-COMP:9955"/>
        <dbReference type="ChEBI" id="CHEBI:15378"/>
        <dbReference type="ChEBI" id="CHEBI:16526"/>
        <dbReference type="ChEBI" id="CHEBI:57972"/>
        <dbReference type="ChEBI" id="CHEBI:64479"/>
        <dbReference type="ChEBI" id="CHEBI:78846"/>
        <dbReference type="ChEBI" id="CHEBI:149468"/>
        <dbReference type="EC" id="2.3.1.47"/>
    </reaction>
</comment>
<dbReference type="PROSITE" id="PS00599">
    <property type="entry name" value="AA_TRANSFER_CLASS_2"/>
    <property type="match status" value="1"/>
</dbReference>
<keyword evidence="7" id="KW-0093">Biotin biosynthesis</keyword>
<organism evidence="14 15">
    <name type="scientific">Chlorobium luteolum (strain DSM 273 / BCRC 81028 / 2530)</name>
    <name type="common">Pelodictyon luteolum</name>
    <dbReference type="NCBI Taxonomy" id="319225"/>
    <lineage>
        <taxon>Bacteria</taxon>
        <taxon>Pseudomonadati</taxon>
        <taxon>Chlorobiota</taxon>
        <taxon>Chlorobiia</taxon>
        <taxon>Chlorobiales</taxon>
        <taxon>Chlorobiaceae</taxon>
        <taxon>Chlorobium/Pelodictyon group</taxon>
        <taxon>Pelodictyon</taxon>
    </lineage>
</organism>
<dbReference type="InterPro" id="IPR050087">
    <property type="entry name" value="AON_synthase_class-II"/>
</dbReference>
<dbReference type="CDD" id="cd06454">
    <property type="entry name" value="KBL_like"/>
    <property type="match status" value="1"/>
</dbReference>
<dbReference type="Proteomes" id="UP000002709">
    <property type="component" value="Chromosome"/>
</dbReference>
<evidence type="ECO:0000259" key="13">
    <source>
        <dbReference type="Pfam" id="PF00155"/>
    </source>
</evidence>
<dbReference type="InterPro" id="IPR004839">
    <property type="entry name" value="Aminotransferase_I/II_large"/>
</dbReference>
<evidence type="ECO:0000256" key="10">
    <source>
        <dbReference type="ARBA" id="ARBA00033381"/>
    </source>
</evidence>
<evidence type="ECO:0000256" key="12">
    <source>
        <dbReference type="RuleBase" id="RU003693"/>
    </source>
</evidence>
<keyword evidence="15" id="KW-1185">Reference proteome</keyword>
<evidence type="ECO:0000313" key="14">
    <source>
        <dbReference type="EMBL" id="ABB24911.1"/>
    </source>
</evidence>
<dbReference type="Gene3D" id="3.90.1150.10">
    <property type="entry name" value="Aspartate Aminotransferase, domain 1"/>
    <property type="match status" value="1"/>
</dbReference>
<dbReference type="STRING" id="319225.Plut_2069"/>
<comment type="cofactor">
    <cofactor evidence="1 12">
        <name>pyridoxal 5'-phosphate</name>
        <dbReference type="ChEBI" id="CHEBI:597326"/>
    </cofactor>
</comment>
<evidence type="ECO:0000256" key="5">
    <source>
        <dbReference type="ARBA" id="ARBA00013187"/>
    </source>
</evidence>
<evidence type="ECO:0000256" key="8">
    <source>
        <dbReference type="ARBA" id="ARBA00022898"/>
    </source>
</evidence>
<evidence type="ECO:0000256" key="3">
    <source>
        <dbReference type="ARBA" id="ARBA00010008"/>
    </source>
</evidence>
<evidence type="ECO:0000256" key="1">
    <source>
        <dbReference type="ARBA" id="ARBA00001933"/>
    </source>
</evidence>
<dbReference type="GO" id="GO:0009102">
    <property type="term" value="P:biotin biosynthetic process"/>
    <property type="evidence" value="ECO:0007669"/>
    <property type="project" value="UniProtKB-KW"/>
</dbReference>
<dbReference type="InterPro" id="IPR001917">
    <property type="entry name" value="Aminotrans_II_pyridoxalP_BS"/>
</dbReference>
<dbReference type="OrthoDB" id="9807157at2"/>
<evidence type="ECO:0000256" key="6">
    <source>
        <dbReference type="ARBA" id="ARBA00022679"/>
    </source>
</evidence>
<sequence>MQFHERITAELGQLKERDRLRAVPEVTSRDGRFISIGGRRLMNLSSNDYLGLGDDQELRRVYFESCRSGLPPLGSSSSRLLTGSHPLYDELEQELAGLYGREAAMVFNSGYHANTGILPALAGRHDLVLSDRLNHASIIDGMKIADARWERYPHGDYLHLEELLEAARGRYRQIFIISESVFSMDGDLADLRRLVELKKRHDAVLIIDEAHGTGVFGQRGLGLTENEGVTGEVDIIIGTFGKALGSAGAYAVMDRVVRQYLVNTMRTFIFTTALPPVTLGWSLLTLRRQVGMQVERRALLALASRLRSEISALGFEVPGESHIVPVTAGADSRALKMAAALRDAGFLAMAVRPPSVPENSARVRISLRSILGWDDIAGVAGCLGGLRR</sequence>
<dbReference type="EMBL" id="CP000096">
    <property type="protein sequence ID" value="ABB24911.1"/>
    <property type="molecule type" value="Genomic_DNA"/>
</dbReference>
<evidence type="ECO:0000256" key="2">
    <source>
        <dbReference type="ARBA" id="ARBA00004746"/>
    </source>
</evidence>
<dbReference type="PANTHER" id="PTHR13693">
    <property type="entry name" value="CLASS II AMINOTRANSFERASE/8-AMINO-7-OXONONANOATE SYNTHASE"/>
    <property type="match status" value="1"/>
</dbReference>
<dbReference type="EC" id="2.3.1.47" evidence="5"/>
<evidence type="ECO:0000256" key="11">
    <source>
        <dbReference type="ARBA" id="ARBA00047715"/>
    </source>
</evidence>
<evidence type="ECO:0000256" key="9">
    <source>
        <dbReference type="ARBA" id="ARBA00032610"/>
    </source>
</evidence>
<dbReference type="InterPro" id="IPR015422">
    <property type="entry name" value="PyrdxlP-dep_Trfase_small"/>
</dbReference>
<comment type="subunit">
    <text evidence="4">Homodimer.</text>
</comment>
<gene>
    <name evidence="14" type="ordered locus">Plut_2069</name>
</gene>